<name>A0A0E3LNZ7_METBA</name>
<dbReference type="InterPro" id="IPR011604">
    <property type="entry name" value="PDDEXK-like_dom_sf"/>
</dbReference>
<keyword evidence="8 13" id="KW-0269">Exonuclease</keyword>
<dbReference type="Gene3D" id="3.90.320.10">
    <property type="match status" value="1"/>
</dbReference>
<evidence type="ECO:0000313" key="17">
    <source>
        <dbReference type="Proteomes" id="UP000033033"/>
    </source>
</evidence>
<evidence type="ECO:0000256" key="2">
    <source>
        <dbReference type="ARBA" id="ARBA00009189"/>
    </source>
</evidence>
<comment type="function">
    <text evidence="13">CRISPR (clustered regularly interspaced short palindromic repeat) is an adaptive immune system that provides protection against mobile genetic elements (viruses, transposable elements and conjugative plasmids). CRISPR clusters contain sequences complementary to antecedent mobile elements and target invading nucleic acids. CRISPR clusters are transcribed and processed into CRISPR RNA (crRNA).</text>
</comment>
<evidence type="ECO:0000256" key="8">
    <source>
        <dbReference type="ARBA" id="ARBA00022839"/>
    </source>
</evidence>
<dbReference type="KEGG" id="mby:MSBRM_2643"/>
<comment type="cofactor">
    <cofactor evidence="13">
        <name>iron-sulfur cluster</name>
        <dbReference type="ChEBI" id="CHEBI:30408"/>
    </cofactor>
</comment>
<dbReference type="Pfam" id="PF01930">
    <property type="entry name" value="Cas_Cas4"/>
    <property type="match status" value="1"/>
</dbReference>
<comment type="cofactor">
    <cofactor evidence="13">
        <name>Mg(2+)</name>
        <dbReference type="ChEBI" id="CHEBI:18420"/>
    </cofactor>
    <cofactor evidence="13">
        <name>Mn(2+)</name>
        <dbReference type="ChEBI" id="CHEBI:29035"/>
    </cofactor>
    <text evidence="13">Mg(2+) or Mn(2+) required for ssDNA cleavage activity.</text>
</comment>
<evidence type="ECO:0000256" key="9">
    <source>
        <dbReference type="ARBA" id="ARBA00023004"/>
    </source>
</evidence>
<dbReference type="NCBIfam" id="TIGR00372">
    <property type="entry name" value="cas4"/>
    <property type="match status" value="1"/>
</dbReference>
<proteinExistence type="inferred from homology"/>
<dbReference type="CDD" id="cd09637">
    <property type="entry name" value="Cas4_I-A_I-B_I-C_I-D_II-B"/>
    <property type="match status" value="1"/>
</dbReference>
<organism evidence="16 17">
    <name type="scientific">Methanosarcina barkeri MS</name>
    <dbReference type="NCBI Taxonomy" id="1434108"/>
    <lineage>
        <taxon>Archaea</taxon>
        <taxon>Methanobacteriati</taxon>
        <taxon>Methanobacteriota</taxon>
        <taxon>Stenosarchaea group</taxon>
        <taxon>Methanomicrobia</taxon>
        <taxon>Methanosarcinales</taxon>
        <taxon>Methanosarcinaceae</taxon>
        <taxon>Methanosarcina</taxon>
    </lineage>
</organism>
<dbReference type="InterPro" id="IPR013343">
    <property type="entry name" value="CRISPR-assoc_prot_Cas4"/>
</dbReference>
<evidence type="ECO:0000256" key="5">
    <source>
        <dbReference type="ARBA" id="ARBA00022722"/>
    </source>
</evidence>
<feature type="compositionally biased region" description="Acidic residues" evidence="14">
    <location>
        <begin position="33"/>
        <end position="48"/>
    </location>
</feature>
<evidence type="ECO:0000256" key="14">
    <source>
        <dbReference type="SAM" id="MobiDB-lite"/>
    </source>
</evidence>
<gene>
    <name evidence="16" type="ORF">MSBRM_2643</name>
</gene>
<dbReference type="GO" id="GO:0046872">
    <property type="term" value="F:metal ion binding"/>
    <property type="evidence" value="ECO:0007669"/>
    <property type="project" value="UniProtKB-KW"/>
</dbReference>
<keyword evidence="6 13" id="KW-0479">Metal-binding</keyword>
<evidence type="ECO:0000256" key="4">
    <source>
        <dbReference type="ARBA" id="ARBA00020049"/>
    </source>
</evidence>
<keyword evidence="7 13" id="KW-0378">Hydrolase</keyword>
<evidence type="ECO:0000313" key="16">
    <source>
        <dbReference type="EMBL" id="AKB55641.1"/>
    </source>
</evidence>
<feature type="domain" description="DUF83" evidence="15">
    <location>
        <begin position="58"/>
        <end position="243"/>
    </location>
</feature>
<dbReference type="GeneID" id="24845946"/>
<accession>A0A0E3LNZ7</accession>
<evidence type="ECO:0000256" key="3">
    <source>
        <dbReference type="ARBA" id="ARBA00012768"/>
    </source>
</evidence>
<dbReference type="EC" id="3.1.12.1" evidence="3 13"/>
<dbReference type="Proteomes" id="UP000033033">
    <property type="component" value="Chromosome"/>
</dbReference>
<evidence type="ECO:0000256" key="13">
    <source>
        <dbReference type="RuleBase" id="RU365022"/>
    </source>
</evidence>
<dbReference type="RefSeq" id="WP_230628913.1">
    <property type="nucleotide sequence ID" value="NZ_CP009528.1"/>
</dbReference>
<protein>
    <recommendedName>
        <fullName evidence="4 13">CRISPR-associated exonuclease Cas4</fullName>
        <ecNumber evidence="3 13">3.1.12.1</ecNumber>
    </recommendedName>
</protein>
<keyword evidence="5 13" id="KW-0540">Nuclease</keyword>
<dbReference type="GO" id="GO:0051536">
    <property type="term" value="F:iron-sulfur cluster binding"/>
    <property type="evidence" value="ECO:0007669"/>
    <property type="project" value="UniProtKB-KW"/>
</dbReference>
<dbReference type="PANTHER" id="PTHR36531:SF6">
    <property type="entry name" value="DNA REPLICATION ATP-DEPENDENT HELICASE_NUCLEASE DNA2"/>
    <property type="match status" value="1"/>
</dbReference>
<evidence type="ECO:0000256" key="11">
    <source>
        <dbReference type="ARBA" id="ARBA00023118"/>
    </source>
</evidence>
<feature type="compositionally biased region" description="Polar residues" evidence="14">
    <location>
        <begin position="1"/>
        <end position="14"/>
    </location>
</feature>
<dbReference type="PANTHER" id="PTHR36531">
    <property type="entry name" value="CRISPR-ASSOCIATED EXONUCLEASE CAS4"/>
    <property type="match status" value="1"/>
</dbReference>
<evidence type="ECO:0000259" key="15">
    <source>
        <dbReference type="Pfam" id="PF01930"/>
    </source>
</evidence>
<dbReference type="GO" id="GO:0004527">
    <property type="term" value="F:exonuclease activity"/>
    <property type="evidence" value="ECO:0007669"/>
    <property type="project" value="UniProtKB-KW"/>
</dbReference>
<keyword evidence="9 13" id="KW-0408">Iron</keyword>
<keyword evidence="17" id="KW-1185">Reference proteome</keyword>
<evidence type="ECO:0000256" key="12">
    <source>
        <dbReference type="ARBA" id="ARBA00023211"/>
    </source>
</evidence>
<comment type="similarity">
    <text evidence="2 13">Belongs to the CRISPR-associated exonuclease Cas4 family.</text>
</comment>
<dbReference type="InterPro" id="IPR022765">
    <property type="entry name" value="Dna2/Cas4_DUF83"/>
</dbReference>
<evidence type="ECO:0000256" key="7">
    <source>
        <dbReference type="ARBA" id="ARBA00022801"/>
    </source>
</evidence>
<evidence type="ECO:0000256" key="1">
    <source>
        <dbReference type="ARBA" id="ARBA00001966"/>
    </source>
</evidence>
<feature type="region of interest" description="Disordered" evidence="14">
    <location>
        <begin position="25"/>
        <end position="48"/>
    </location>
</feature>
<dbReference type="GO" id="GO:0051607">
    <property type="term" value="P:defense response to virus"/>
    <property type="evidence" value="ECO:0007669"/>
    <property type="project" value="UniProtKB-KW"/>
</dbReference>
<keyword evidence="11 13" id="KW-0051">Antiviral defense</keyword>
<keyword evidence="12 13" id="KW-0464">Manganese</keyword>
<feature type="region of interest" description="Disordered" evidence="14">
    <location>
        <begin position="1"/>
        <end position="20"/>
    </location>
</feature>
<sequence>MTNFALKEGSSSECAGSDQRVETGCKKNIAPENDSENEEETYIEPESENDSESIIRISDVLEYLFCSRFIYYMYCLDISQHEEKRFKVIKGREVHETRKLTNRDYVRKKLNCIRKERDVFIASKQHHIKGIVDEVLFLEDGTAAPLEYKFAEYKDKIFKTYKFQLVLQALLIRENYNIEVNRAYICFTRSNSLVKEMKITTSDFKKAEKIIGEILDIVQKGLYPKTTKSSRKCVDCCYRNICV</sequence>
<dbReference type="InterPro" id="IPR051827">
    <property type="entry name" value="Cas4_exonuclease"/>
</dbReference>
<evidence type="ECO:0000256" key="6">
    <source>
        <dbReference type="ARBA" id="ARBA00022723"/>
    </source>
</evidence>
<dbReference type="HOGENOM" id="CLU_102055_0_0_2"/>
<evidence type="ECO:0000256" key="10">
    <source>
        <dbReference type="ARBA" id="ARBA00023014"/>
    </source>
</evidence>
<keyword evidence="10 13" id="KW-0411">Iron-sulfur</keyword>
<dbReference type="STRING" id="1434108.MSBRM_2643"/>
<dbReference type="EMBL" id="CP009528">
    <property type="protein sequence ID" value="AKB55641.1"/>
    <property type="molecule type" value="Genomic_DNA"/>
</dbReference>
<reference evidence="16 17" key="1">
    <citation type="submission" date="2014-07" db="EMBL/GenBank/DDBJ databases">
        <title>Methanogenic archaea and the global carbon cycle.</title>
        <authorList>
            <person name="Henriksen J.R."/>
            <person name="Luke J."/>
            <person name="Reinhart S."/>
            <person name="Benedict M.N."/>
            <person name="Youngblut N.D."/>
            <person name="Metcalf M.E."/>
            <person name="Whitaker R.J."/>
            <person name="Metcalf W.W."/>
        </authorList>
    </citation>
    <scope>NUCLEOTIDE SEQUENCE [LARGE SCALE GENOMIC DNA]</scope>
    <source>
        <strain evidence="16 17">MS</strain>
    </source>
</reference>
<dbReference type="PATRIC" id="fig|1434108.4.peg.3379"/>
<dbReference type="AlphaFoldDB" id="A0A0E3LNZ7"/>
<comment type="cofactor">
    <cofactor evidence="1">
        <name>[4Fe-4S] cluster</name>
        <dbReference type="ChEBI" id="CHEBI:49883"/>
    </cofactor>
</comment>